<dbReference type="PROSITE" id="PS51257">
    <property type="entry name" value="PROKAR_LIPOPROTEIN"/>
    <property type="match status" value="1"/>
</dbReference>
<accession>A0A0A6PI17</accession>
<keyword evidence="3" id="KW-1185">Reference proteome</keyword>
<feature type="chain" id="PRO_5007387776" description="Secreted protein" evidence="1">
    <location>
        <begin position="22"/>
        <end position="356"/>
    </location>
</feature>
<organism evidence="2 3">
    <name type="scientific">Candidatus Thiomargarita nelsonii</name>
    <dbReference type="NCBI Taxonomy" id="1003181"/>
    <lineage>
        <taxon>Bacteria</taxon>
        <taxon>Pseudomonadati</taxon>
        <taxon>Pseudomonadota</taxon>
        <taxon>Gammaproteobacteria</taxon>
        <taxon>Thiotrichales</taxon>
        <taxon>Thiotrichaceae</taxon>
        <taxon>Thiomargarita</taxon>
    </lineage>
</organism>
<sequence>MNKINAIVILIMLSCPLWGQASNITAQLELIKSSFIDNQGQLVQGGIVKGHIQLNHVSEQLVWATLKLPVGFIPGYVFQTGETWMLEVPLTPQQITLFDNFFKDEQFYILAVKGEYHTLENSPYEVIFNWSKILAHLKSNKINTIDQLQQSVNHLVTSGAIQSSQTLNNMAKKAIIFTLRRQLFDYYQTEGQLAIRLRYPIPPPSKPIKTLIHSPVYTEQARLFRVDIKSQSSQESAYNAYRIQTVQFYTVIDLKHLGIRAIALQSEMIDNKGYRQPGKMLFIKNSPFVFYKQIFTIIGEFNKYHLVYWGKILLENGSVLTLPKTRPTHFSVSTSTVELSQIVSPLLEEVVEFDDD</sequence>
<reference evidence="2 3" key="1">
    <citation type="journal article" date="2016" name="Front. Microbiol.">
        <title>Single-Cell (Meta-)Genomics of a Dimorphic Candidatus Thiomargarita nelsonii Reveals Genomic Plasticity.</title>
        <authorList>
            <person name="Flood B.E."/>
            <person name="Fliss P."/>
            <person name="Jones D.S."/>
            <person name="Dick G.J."/>
            <person name="Jain S."/>
            <person name="Kaster A.K."/>
            <person name="Winkel M."/>
            <person name="Mussmann M."/>
            <person name="Bailey J."/>
        </authorList>
    </citation>
    <scope>NUCLEOTIDE SEQUENCE [LARGE SCALE GENOMIC DNA]</scope>
    <source>
        <strain evidence="2">Hydrate Ridge</strain>
    </source>
</reference>
<evidence type="ECO:0000256" key="1">
    <source>
        <dbReference type="SAM" id="SignalP"/>
    </source>
</evidence>
<evidence type="ECO:0000313" key="2">
    <source>
        <dbReference type="EMBL" id="KHD05309.1"/>
    </source>
</evidence>
<evidence type="ECO:0000313" key="3">
    <source>
        <dbReference type="Proteomes" id="UP000030428"/>
    </source>
</evidence>
<evidence type="ECO:0008006" key="4">
    <source>
        <dbReference type="Google" id="ProtNLM"/>
    </source>
</evidence>
<gene>
    <name evidence="2" type="ORF">PN36_25025</name>
</gene>
<dbReference type="AlphaFoldDB" id="A0A0A6PI17"/>
<dbReference type="EMBL" id="JSZA02000134">
    <property type="protein sequence ID" value="KHD05309.1"/>
    <property type="molecule type" value="Genomic_DNA"/>
</dbReference>
<feature type="signal peptide" evidence="1">
    <location>
        <begin position="1"/>
        <end position="21"/>
    </location>
</feature>
<proteinExistence type="predicted"/>
<dbReference type="Proteomes" id="UP000030428">
    <property type="component" value="Unassembled WGS sequence"/>
</dbReference>
<protein>
    <recommendedName>
        <fullName evidence="4">Secreted protein</fullName>
    </recommendedName>
</protein>
<name>A0A0A6PI17_9GAMM</name>
<keyword evidence="1" id="KW-0732">Signal</keyword>
<comment type="caution">
    <text evidence="2">The sequence shown here is derived from an EMBL/GenBank/DDBJ whole genome shotgun (WGS) entry which is preliminary data.</text>
</comment>